<protein>
    <submittedName>
        <fullName evidence="1">Uncharacterized protein</fullName>
    </submittedName>
</protein>
<dbReference type="Proteomes" id="UP000192343">
    <property type="component" value="Unassembled WGS sequence"/>
</dbReference>
<name>A0A1Y1RYW7_9SPIO</name>
<proteinExistence type="predicted"/>
<comment type="caution">
    <text evidence="1">The sequence shown here is derived from an EMBL/GenBank/DDBJ whole genome shotgun (WGS) entry which is preliminary data.</text>
</comment>
<dbReference type="OrthoDB" id="369387at2"/>
<dbReference type="EMBL" id="MWQY01000008">
    <property type="protein sequence ID" value="ORC35728.1"/>
    <property type="molecule type" value="Genomic_DNA"/>
</dbReference>
<reference evidence="1 2" key="1">
    <citation type="submission" date="2017-03" db="EMBL/GenBank/DDBJ databases">
        <title>Draft Genome sequence of Marispirochaeta sp. strain JC444.</title>
        <authorList>
            <person name="Shivani Y."/>
            <person name="Subhash Y."/>
            <person name="Sasikala C."/>
            <person name="Ramana C."/>
        </authorList>
    </citation>
    <scope>NUCLEOTIDE SEQUENCE [LARGE SCALE GENOMIC DNA]</scope>
    <source>
        <strain evidence="1 2">JC444</strain>
    </source>
</reference>
<evidence type="ECO:0000313" key="1">
    <source>
        <dbReference type="EMBL" id="ORC35728.1"/>
    </source>
</evidence>
<evidence type="ECO:0000313" key="2">
    <source>
        <dbReference type="Proteomes" id="UP000192343"/>
    </source>
</evidence>
<organism evidence="1 2">
    <name type="scientific">Marispirochaeta aestuarii</name>
    <dbReference type="NCBI Taxonomy" id="1963862"/>
    <lineage>
        <taxon>Bacteria</taxon>
        <taxon>Pseudomonadati</taxon>
        <taxon>Spirochaetota</taxon>
        <taxon>Spirochaetia</taxon>
        <taxon>Spirochaetales</taxon>
        <taxon>Spirochaetaceae</taxon>
        <taxon>Marispirochaeta</taxon>
    </lineage>
</organism>
<sequence length="178" mass="20028">MELTIKEIPAAFKANIPQGMRLFAKHGKEVLLVESVFCPNGHNLLVDSVRIHDEPSIRLNIRLGNQKGVVFLDSFWGSHANLFSFLPTKMEADSAVEAHCPYCDVLLNVKQPCENKDCDSREQIALYLPGRNNRIYICPKVACPHHMLVVEEIPHDILEVIDEINYFGTGQDEVFGGI</sequence>
<accession>A0A1Y1RYW7</accession>
<dbReference type="RefSeq" id="WP_083050108.1">
    <property type="nucleotide sequence ID" value="NZ_CAXXQO010000003.1"/>
</dbReference>
<gene>
    <name evidence="1" type="ORF">B4O97_08800</name>
</gene>
<keyword evidence="2" id="KW-1185">Reference proteome</keyword>
<dbReference type="AlphaFoldDB" id="A0A1Y1RYW7"/>
<dbReference type="STRING" id="1963862.B4O97_08800"/>